<dbReference type="Pfam" id="PF13871">
    <property type="entry name" value="Helicase_C_4"/>
    <property type="match status" value="1"/>
</dbReference>
<gene>
    <name evidence="5" type="ORF">P5673_001339</name>
</gene>
<evidence type="ECO:0000259" key="4">
    <source>
        <dbReference type="Pfam" id="PF13872"/>
    </source>
</evidence>
<dbReference type="GO" id="GO:0005634">
    <property type="term" value="C:nucleus"/>
    <property type="evidence" value="ECO:0007669"/>
    <property type="project" value="TreeGrafter"/>
</dbReference>
<accession>A0AAD9R5Y8</accession>
<reference evidence="5" key="2">
    <citation type="journal article" date="2023" name="Science">
        <title>Genomic signatures of disease resistance in endangered staghorn corals.</title>
        <authorList>
            <person name="Vollmer S.V."/>
            <person name="Selwyn J.D."/>
            <person name="Despard B.A."/>
            <person name="Roesel C.L."/>
        </authorList>
    </citation>
    <scope>NUCLEOTIDE SEQUENCE</scope>
    <source>
        <strain evidence="5">K2</strain>
    </source>
</reference>
<dbReference type="InterPro" id="IPR026741">
    <property type="entry name" value="SNO"/>
</dbReference>
<dbReference type="EMBL" id="JARQWQ010000002">
    <property type="protein sequence ID" value="KAK2573656.1"/>
    <property type="molecule type" value="Genomic_DNA"/>
</dbReference>
<feature type="domain" description="Strawberry notch helicase C" evidence="3">
    <location>
        <begin position="391"/>
        <end position="642"/>
    </location>
</feature>
<dbReference type="InterPro" id="IPR027417">
    <property type="entry name" value="P-loop_NTPase"/>
</dbReference>
<keyword evidence="6" id="KW-1185">Reference proteome</keyword>
<dbReference type="GO" id="GO:0042393">
    <property type="term" value="F:histone binding"/>
    <property type="evidence" value="ECO:0007669"/>
    <property type="project" value="TreeGrafter"/>
</dbReference>
<dbReference type="InterPro" id="IPR039187">
    <property type="entry name" value="SNO_AAA"/>
</dbReference>
<dbReference type="Pfam" id="PF13872">
    <property type="entry name" value="AAA_34"/>
    <property type="match status" value="1"/>
</dbReference>
<sequence>MALSSPESPAPQRRVFINRVETPTEEQEELNKMAHGVVAESRSEDVFSSYVCNSLNHKDIQPHPGDIVEAGCLAAQQLPVVKYGLFESLPPDVVHSGKLSDLQLEGVLYAISGIVLDNFARGRCRHVWFSISADLRLDAQRDLQDVGCFAKVIDGCQQLDKETRVFGLSADFKEGVVFSTYATLVSSVQKGANRQSRLQQLLNWCGGEQFTGCLIFDECHKAKHFVPGKEEASTKVALAVTTIQRMLPKARVVYCSAAEMLAMEMKASGMYVSRGLSFRQAEVIKNELKTSLEFAIARTTTATPRIWSVFWSSHQRFFKQLCMSMKVPTIVKEAQQSLQAGYCVVIGLQSTGEASLESEIMRCGGVLNGFISSTEEILGRFITQYFPTQKIKSLGGPSKVAEMTGRRGRVVKTDKQPKPHYEARECDSNSVDSLNVQERNSFMNGTKKVAIISDAASTGISLHADLRAANQCRRIHVTIELPWSADKAVQQLGRSHRSNQTSGPIYKLVTTNLGGERRFAAAVARRLQSLGALTKGDRRAATGADLTQFNFETPYGRSALRNMYQAITLQSICVGVSLSKVLSAAKIPDKYEFTEFNSIARQCLLSMGVADASFVVKDKEATDVGRFLNRILGLSVERQNLALITDFIAWHRYSEGVTDVSGSPITMVGTPKSVFTDFQKGLMETKPNTGRSPFEEEKTDLLHKYNKISLEEAAGCRISQIHLLCGGIIPLLSALELAMDKYADKLGLTKENRSLRVVRVELGSGQRLVGLRYPEQLIPEEKQNGVLAVTTPSRASQAYEEQETPVNIRTLTKATTPAVTITNFFKTKTVVKMCEGGENITTKQGERGGENGSRDQASACMKDITVEEVRVAEGSTKKQTASMENENVMIKSRYFKSQESKGSKSTQQTNGIDESRRCNDSLPSHLSSETSTKDNLKSKKRSGDTAVLGTNKRQKQSSILSSFGKGTERSNISGKRKEIVCPVCGVHFASDLKNADINKHLDGCLMNNVSR</sequence>
<dbReference type="PANTHER" id="PTHR12706:SF33">
    <property type="entry name" value="PROTEIN WITH HELICASE_C DOMAIN"/>
    <property type="match status" value="1"/>
</dbReference>
<dbReference type="Gene3D" id="3.40.50.300">
    <property type="entry name" value="P-loop containing nucleotide triphosphate hydrolases"/>
    <property type="match status" value="1"/>
</dbReference>
<dbReference type="GO" id="GO:0031490">
    <property type="term" value="F:chromatin DNA binding"/>
    <property type="evidence" value="ECO:0007669"/>
    <property type="project" value="TreeGrafter"/>
</dbReference>
<comment type="similarity">
    <text evidence="1">Belongs to the SBNO family.</text>
</comment>
<dbReference type="InterPro" id="IPR026937">
    <property type="entry name" value="SBNO_Helicase_C_dom"/>
</dbReference>
<feature type="compositionally biased region" description="Polar residues" evidence="2">
    <location>
        <begin position="921"/>
        <end position="930"/>
    </location>
</feature>
<evidence type="ECO:0000313" key="6">
    <source>
        <dbReference type="Proteomes" id="UP001249851"/>
    </source>
</evidence>
<evidence type="ECO:0000256" key="2">
    <source>
        <dbReference type="SAM" id="MobiDB-lite"/>
    </source>
</evidence>
<reference evidence="5" key="1">
    <citation type="journal article" date="2023" name="G3 (Bethesda)">
        <title>Whole genome assembly and annotation of the endangered Caribbean coral Acropora cervicornis.</title>
        <authorList>
            <person name="Selwyn J.D."/>
            <person name="Vollmer S.V."/>
        </authorList>
    </citation>
    <scope>NUCLEOTIDE SEQUENCE</scope>
    <source>
        <strain evidence="5">K2</strain>
    </source>
</reference>
<evidence type="ECO:0000313" key="5">
    <source>
        <dbReference type="EMBL" id="KAK2573656.1"/>
    </source>
</evidence>
<organism evidence="5 6">
    <name type="scientific">Acropora cervicornis</name>
    <name type="common">Staghorn coral</name>
    <dbReference type="NCBI Taxonomy" id="6130"/>
    <lineage>
        <taxon>Eukaryota</taxon>
        <taxon>Metazoa</taxon>
        <taxon>Cnidaria</taxon>
        <taxon>Anthozoa</taxon>
        <taxon>Hexacorallia</taxon>
        <taxon>Scleractinia</taxon>
        <taxon>Astrocoeniina</taxon>
        <taxon>Acroporidae</taxon>
        <taxon>Acropora</taxon>
    </lineage>
</organism>
<dbReference type="PANTHER" id="PTHR12706">
    <property type="entry name" value="STRAWBERRY NOTCH-RELATED"/>
    <property type="match status" value="1"/>
</dbReference>
<feature type="compositionally biased region" description="Basic and acidic residues" evidence="2">
    <location>
        <begin position="931"/>
        <end position="943"/>
    </location>
</feature>
<comment type="caution">
    <text evidence="5">The sequence shown here is derived from an EMBL/GenBank/DDBJ whole genome shotgun (WGS) entry which is preliminary data.</text>
</comment>
<proteinExistence type="inferred from homology"/>
<feature type="compositionally biased region" description="Polar residues" evidence="2">
    <location>
        <begin position="903"/>
        <end position="912"/>
    </location>
</feature>
<dbReference type="Proteomes" id="UP001249851">
    <property type="component" value="Unassembled WGS sequence"/>
</dbReference>
<evidence type="ECO:0000256" key="1">
    <source>
        <dbReference type="ARBA" id="ARBA00006992"/>
    </source>
</evidence>
<evidence type="ECO:0000259" key="3">
    <source>
        <dbReference type="Pfam" id="PF13871"/>
    </source>
</evidence>
<name>A0AAD9R5Y8_ACRCE</name>
<dbReference type="AlphaFoldDB" id="A0AAD9R5Y8"/>
<feature type="domain" description="Strawberry notch AAA" evidence="4">
    <location>
        <begin position="111"/>
        <end position="258"/>
    </location>
</feature>
<feature type="region of interest" description="Disordered" evidence="2">
    <location>
        <begin position="894"/>
        <end position="971"/>
    </location>
</feature>
<dbReference type="SUPFAM" id="SSF52540">
    <property type="entry name" value="P-loop containing nucleoside triphosphate hydrolases"/>
    <property type="match status" value="1"/>
</dbReference>
<protein>
    <submittedName>
        <fullName evidence="5">Protein FORGETTER 1</fullName>
    </submittedName>
</protein>
<dbReference type="Gene3D" id="3.30.160.60">
    <property type="entry name" value="Classic Zinc Finger"/>
    <property type="match status" value="1"/>
</dbReference>
<dbReference type="GO" id="GO:0006355">
    <property type="term" value="P:regulation of DNA-templated transcription"/>
    <property type="evidence" value="ECO:0007669"/>
    <property type="project" value="InterPro"/>
</dbReference>